<accession>A0AAT9GW97</accession>
<proteinExistence type="predicted"/>
<name>A0AAT9GW97_9FLAO</name>
<dbReference type="EMBL" id="AP031573">
    <property type="protein sequence ID" value="BFM41506.1"/>
    <property type="molecule type" value="Genomic_DNA"/>
</dbReference>
<evidence type="ECO:0000313" key="1">
    <source>
        <dbReference type="EMBL" id="BFM41506.1"/>
    </source>
</evidence>
<gene>
    <name evidence="1" type="ORF">CFS9_01470</name>
</gene>
<dbReference type="AlphaFoldDB" id="A0AAT9GW97"/>
<sequence length="55" mass="6275">MARLKEYLSLNQEYDQRVENSTFRASCSLIKPVQRNEKKIKNILIPLSPAVIGGN</sequence>
<organism evidence="1">
    <name type="scientific">Flavobacterium sp. CFS9</name>
    <dbReference type="NCBI Taxonomy" id="3143118"/>
    <lineage>
        <taxon>Bacteria</taxon>
        <taxon>Pseudomonadati</taxon>
        <taxon>Bacteroidota</taxon>
        <taxon>Flavobacteriia</taxon>
        <taxon>Flavobacteriales</taxon>
        <taxon>Flavobacteriaceae</taxon>
        <taxon>Flavobacterium</taxon>
    </lineage>
</organism>
<reference evidence="1" key="1">
    <citation type="submission" date="2024-05" db="EMBL/GenBank/DDBJ databases">
        <title>Whole-Genome Sequence of CFS9, a Potential Fish Probiotic Isolated from the Body Surface of Silurus asotus.</title>
        <authorList>
            <person name="Kojima M."/>
            <person name="Tobioka K."/>
            <person name="Yokota K."/>
            <person name="Nakatani H."/>
            <person name="Hori K."/>
            <person name="Tamaru Y."/>
            <person name="Okazaki F."/>
        </authorList>
    </citation>
    <scope>NUCLEOTIDE SEQUENCE</scope>
    <source>
        <strain evidence="1">CFS9</strain>
    </source>
</reference>
<protein>
    <submittedName>
        <fullName evidence="1">Uncharacterized protein</fullName>
    </submittedName>
</protein>